<feature type="region of interest" description="Disordered" evidence="6">
    <location>
        <begin position="180"/>
        <end position="199"/>
    </location>
</feature>
<feature type="region of interest" description="Disordered" evidence="6">
    <location>
        <begin position="20"/>
        <end position="121"/>
    </location>
</feature>
<keyword evidence="2 9" id="KW-0645">Protease</keyword>
<dbReference type="InterPro" id="IPR003653">
    <property type="entry name" value="Peptidase_C48_C"/>
</dbReference>
<proteinExistence type="inferred from homology"/>
<dbReference type="FunFam" id="3.40.395.10:FF:000005">
    <property type="entry name" value="Ubiquitin-like-specific protease ESD4"/>
    <property type="match status" value="1"/>
</dbReference>
<evidence type="ECO:0000256" key="5">
    <source>
        <dbReference type="ARBA" id="ARBA00022807"/>
    </source>
</evidence>
<dbReference type="PANTHER" id="PTHR12606">
    <property type="entry name" value="SENTRIN/SUMO-SPECIFIC PROTEASE"/>
    <property type="match status" value="1"/>
</dbReference>
<dbReference type="GO" id="GO:0006508">
    <property type="term" value="P:proteolysis"/>
    <property type="evidence" value="ECO:0007669"/>
    <property type="project" value="UniProtKB-KW"/>
</dbReference>
<sequence length="547" mass="62554">MGALTDNRKRCFVDLCVPFSTSTVPTQHPSELSPGVPLKKPKATAPPHAVPDRSPPPPTSPSHLLRHQAPTQPRPQNLPPPAPLRRPVHGPQRILRVFGHGSSLGSGSRAAPEPPLVRKEPLPGMGNLISWSVNRGPLDALWSSRRKGKASVDSDSDHRFKGENIEGLNLDEYRRLVESAQEGRPVATPEQKSSEPSAAAKITLPQSVSSAVSDLTILTRDEDELLRPHVLTRKVDDARRLVKVEPTLKEDLLEATRSPLYKDLLLSARKRDSRLSSLDFEVKLTEKKISEFHKVREVNPEKDILGPFTPLTDEEENDVGLALRDPERFCLRKHEVLALHEHSNIVITREVIQCLRPGAWLNDEVINLYFELVKERERREPKKFLKCHFFNTFFYKKLISGRDNYDYRAVKRWTTQRKLGYGLIECDKIFVPIHKEIHWCLAVIDVKDERLLYLDSLGGMDANALRVLARYFVDEVKDKSNKTIDMTSWKLEPVDNLPLQKNGWDCGMFMLKYVDFYSRGLNLCFHQDEMIYFRKRTVKEILNLRAE</sequence>
<feature type="compositionally biased region" description="Pro residues" evidence="6">
    <location>
        <begin position="72"/>
        <end position="84"/>
    </location>
</feature>
<dbReference type="AlphaFoldDB" id="A0A1D1YMT3"/>
<dbReference type="GO" id="GO:0005634">
    <property type="term" value="C:nucleus"/>
    <property type="evidence" value="ECO:0007669"/>
    <property type="project" value="TreeGrafter"/>
</dbReference>
<evidence type="ECO:0000256" key="6">
    <source>
        <dbReference type="SAM" id="MobiDB-lite"/>
    </source>
</evidence>
<gene>
    <name evidence="9" type="primary">ESD4_2</name>
    <name evidence="8" type="synonym">ESD4_1</name>
    <name evidence="9" type="ORF">g.56252</name>
    <name evidence="8" type="ORF">g.56254</name>
</gene>
<dbReference type="SUPFAM" id="SSF54001">
    <property type="entry name" value="Cysteine proteinases"/>
    <property type="match status" value="1"/>
</dbReference>
<evidence type="ECO:0000313" key="8">
    <source>
        <dbReference type="EMBL" id="JAT43085.1"/>
    </source>
</evidence>
<feature type="compositionally biased region" description="Polar residues" evidence="6">
    <location>
        <begin position="20"/>
        <end position="30"/>
    </location>
</feature>
<dbReference type="Pfam" id="PF02902">
    <property type="entry name" value="Peptidase_C48"/>
    <property type="match status" value="1"/>
</dbReference>
<feature type="domain" description="Ubiquitin-like protease family profile" evidence="7">
    <location>
        <begin position="345"/>
        <end position="517"/>
    </location>
</feature>
<accession>A0A1D1YMT3</accession>
<evidence type="ECO:0000259" key="7">
    <source>
        <dbReference type="PROSITE" id="PS50600"/>
    </source>
</evidence>
<evidence type="ECO:0000256" key="4">
    <source>
        <dbReference type="ARBA" id="ARBA00022801"/>
    </source>
</evidence>
<dbReference type="InterPro" id="IPR038765">
    <property type="entry name" value="Papain-like_cys_pep_sf"/>
</dbReference>
<dbReference type="GO" id="GO:0016926">
    <property type="term" value="P:protein desumoylation"/>
    <property type="evidence" value="ECO:0007669"/>
    <property type="project" value="TreeGrafter"/>
</dbReference>
<keyword evidence="4" id="KW-0378">Hydrolase</keyword>
<evidence type="ECO:0000256" key="2">
    <source>
        <dbReference type="ARBA" id="ARBA00022670"/>
    </source>
</evidence>
<dbReference type="Gene3D" id="3.40.395.10">
    <property type="entry name" value="Adenoviral Proteinase, Chain A"/>
    <property type="match status" value="1"/>
</dbReference>
<dbReference type="EMBL" id="GDJX01011980">
    <property type="protein sequence ID" value="JAT55956.1"/>
    <property type="molecule type" value="Transcribed_RNA"/>
</dbReference>
<dbReference type="GO" id="GO:0016929">
    <property type="term" value="F:deSUMOylase activity"/>
    <property type="evidence" value="ECO:0007669"/>
    <property type="project" value="TreeGrafter"/>
</dbReference>
<evidence type="ECO:0000313" key="9">
    <source>
        <dbReference type="EMBL" id="JAT55956.1"/>
    </source>
</evidence>
<name>A0A1D1YMT3_9ARAE</name>
<evidence type="ECO:0000256" key="3">
    <source>
        <dbReference type="ARBA" id="ARBA00022786"/>
    </source>
</evidence>
<dbReference type="PANTHER" id="PTHR12606:SF1">
    <property type="entry name" value="UBIQUITIN-LIKE-SPECIFIC PROTEASE 1A"/>
    <property type="match status" value="1"/>
</dbReference>
<evidence type="ECO:0000256" key="1">
    <source>
        <dbReference type="ARBA" id="ARBA00005234"/>
    </source>
</evidence>
<protein>
    <submittedName>
        <fullName evidence="9">Ubiquitin-like-specific protease ESD4</fullName>
    </submittedName>
</protein>
<organism evidence="9">
    <name type="scientific">Anthurium amnicola</name>
    <dbReference type="NCBI Taxonomy" id="1678845"/>
    <lineage>
        <taxon>Eukaryota</taxon>
        <taxon>Viridiplantae</taxon>
        <taxon>Streptophyta</taxon>
        <taxon>Embryophyta</taxon>
        <taxon>Tracheophyta</taxon>
        <taxon>Spermatophyta</taxon>
        <taxon>Magnoliopsida</taxon>
        <taxon>Liliopsida</taxon>
        <taxon>Araceae</taxon>
        <taxon>Pothoideae</taxon>
        <taxon>Potheae</taxon>
        <taxon>Anthurium</taxon>
    </lineage>
</organism>
<dbReference type="EMBL" id="GDJX01024851">
    <property type="protein sequence ID" value="JAT43085.1"/>
    <property type="molecule type" value="Transcribed_RNA"/>
</dbReference>
<keyword evidence="3" id="KW-0833">Ubl conjugation pathway</keyword>
<keyword evidence="5" id="KW-0788">Thiol protease</keyword>
<reference evidence="9" key="1">
    <citation type="submission" date="2015-07" db="EMBL/GenBank/DDBJ databases">
        <title>Transcriptome Assembly of Anthurium amnicola.</title>
        <authorList>
            <person name="Suzuki J."/>
        </authorList>
    </citation>
    <scope>NUCLEOTIDE SEQUENCE</scope>
</reference>
<dbReference type="PROSITE" id="PS50600">
    <property type="entry name" value="ULP_PROTEASE"/>
    <property type="match status" value="1"/>
</dbReference>
<comment type="similarity">
    <text evidence="1">Belongs to the peptidase C48 family.</text>
</comment>